<feature type="transmembrane region" description="Helical" evidence="2">
    <location>
        <begin position="104"/>
        <end position="123"/>
    </location>
</feature>
<reference evidence="3" key="1">
    <citation type="submission" date="2021-02" db="EMBL/GenBank/DDBJ databases">
        <authorList>
            <person name="Dougan E. K."/>
            <person name="Rhodes N."/>
            <person name="Thang M."/>
            <person name="Chan C."/>
        </authorList>
    </citation>
    <scope>NUCLEOTIDE SEQUENCE</scope>
</reference>
<feature type="transmembrane region" description="Helical" evidence="2">
    <location>
        <begin position="35"/>
        <end position="52"/>
    </location>
</feature>
<organism evidence="3 4">
    <name type="scientific">Polarella glacialis</name>
    <name type="common">Dinoflagellate</name>
    <dbReference type="NCBI Taxonomy" id="89957"/>
    <lineage>
        <taxon>Eukaryota</taxon>
        <taxon>Sar</taxon>
        <taxon>Alveolata</taxon>
        <taxon>Dinophyceae</taxon>
        <taxon>Suessiales</taxon>
        <taxon>Suessiaceae</taxon>
        <taxon>Polarella</taxon>
    </lineage>
</organism>
<dbReference type="EMBL" id="CAJNNV010026886">
    <property type="protein sequence ID" value="CAE8619209.1"/>
    <property type="molecule type" value="Genomic_DNA"/>
</dbReference>
<protein>
    <recommendedName>
        <fullName evidence="5">Steroid 5-alpha reductase C-terminal domain-containing protein</fullName>
    </recommendedName>
</protein>
<dbReference type="AlphaFoldDB" id="A0A813G4H5"/>
<evidence type="ECO:0008006" key="5">
    <source>
        <dbReference type="Google" id="ProtNLM"/>
    </source>
</evidence>
<keyword evidence="2" id="KW-1133">Transmembrane helix</keyword>
<dbReference type="GO" id="GO:0016020">
    <property type="term" value="C:membrane"/>
    <property type="evidence" value="ECO:0007669"/>
    <property type="project" value="TreeGrafter"/>
</dbReference>
<dbReference type="Gene3D" id="1.20.120.1630">
    <property type="match status" value="1"/>
</dbReference>
<dbReference type="PANTHER" id="PTHR32251">
    <property type="entry name" value="3-OXO-5-ALPHA-STEROID 4-DEHYDROGENASE"/>
    <property type="match status" value="1"/>
</dbReference>
<accession>A0A813G4H5</accession>
<dbReference type="Proteomes" id="UP000654075">
    <property type="component" value="Unassembled WGS sequence"/>
</dbReference>
<evidence type="ECO:0000313" key="3">
    <source>
        <dbReference type="EMBL" id="CAE8619209.1"/>
    </source>
</evidence>
<feature type="transmembrane region" description="Helical" evidence="2">
    <location>
        <begin position="64"/>
        <end position="84"/>
    </location>
</feature>
<feature type="transmembrane region" description="Helical" evidence="2">
    <location>
        <begin position="9"/>
        <end position="29"/>
    </location>
</feature>
<keyword evidence="4" id="KW-1185">Reference proteome</keyword>
<name>A0A813G4H5_POLGL</name>
<evidence type="ECO:0000256" key="2">
    <source>
        <dbReference type="SAM" id="Phobius"/>
    </source>
</evidence>
<feature type="region of interest" description="Disordered" evidence="1">
    <location>
        <begin position="134"/>
        <end position="160"/>
    </location>
</feature>
<keyword evidence="2" id="KW-0812">Transmembrane</keyword>
<evidence type="ECO:0000256" key="1">
    <source>
        <dbReference type="SAM" id="MobiDB-lite"/>
    </source>
</evidence>
<evidence type="ECO:0000313" key="4">
    <source>
        <dbReference type="Proteomes" id="UP000654075"/>
    </source>
</evidence>
<dbReference type="OrthoDB" id="67965at2759"/>
<sequence length="293" mass="32287">MGAAASKSIGLVALVDVAIQFACWALAAALQTEKFYDISGSLTYILCVLLSLRRGKAGIRQKVNSSLVIAWAVRLGSFLLWRVIRDGGDGRFDKVKTKPGLFAVYWAIQALWILLTALPVYTLNAKAGSDKLSDAAAEKRSAEQQQQQQQQMALPAPRRVPTSSLGWRDAAGWALWGLGFTLQVVADAQKSRFKGDKANAGKWIDVGLWGLAQHPNYFGEMCMWWGIFLSCSAELRGLELLSGVSPLFVSYLLLRVSGVPLLRKAGLKKWGHLPTYQEYLRRTPLLLPLPRLA</sequence>
<dbReference type="PANTHER" id="PTHR32251:SF17">
    <property type="entry name" value="STEROID 5-ALPHA REDUCTASE C-TERMINAL DOMAIN-CONTAINING PROTEIN"/>
    <property type="match status" value="1"/>
</dbReference>
<keyword evidence="2" id="KW-0472">Membrane</keyword>
<proteinExistence type="predicted"/>
<dbReference type="InterPro" id="IPR010721">
    <property type="entry name" value="UstE-like"/>
</dbReference>
<dbReference type="Pfam" id="PF06966">
    <property type="entry name" value="DUF1295"/>
    <property type="match status" value="2"/>
</dbReference>
<gene>
    <name evidence="3" type="ORF">PGLA1383_LOCUS36802</name>
</gene>
<dbReference type="OMA" id="VWWGIFI"/>
<comment type="caution">
    <text evidence="3">The sequence shown here is derived from an EMBL/GenBank/DDBJ whole genome shotgun (WGS) entry which is preliminary data.</text>
</comment>